<evidence type="ECO:0000256" key="2">
    <source>
        <dbReference type="ARBA" id="ARBA00022553"/>
    </source>
</evidence>
<dbReference type="PANTHER" id="PTHR16830:SF12">
    <property type="entry name" value="PDZ DOMAIN-CONTAINING PROTEIN"/>
    <property type="match status" value="1"/>
</dbReference>
<dbReference type="AlphaFoldDB" id="A0A8J7TC06"/>
<evidence type="ECO:0000313" key="6">
    <source>
        <dbReference type="EMBL" id="MBN3318172.1"/>
    </source>
</evidence>
<dbReference type="GO" id="GO:0007229">
    <property type="term" value="P:integrin-mediated signaling pathway"/>
    <property type="evidence" value="ECO:0007669"/>
    <property type="project" value="InterPro"/>
</dbReference>
<feature type="region of interest" description="Disordered" evidence="4">
    <location>
        <begin position="569"/>
        <end position="600"/>
    </location>
</feature>
<feature type="compositionally biased region" description="Low complexity" evidence="4">
    <location>
        <begin position="335"/>
        <end position="351"/>
    </location>
</feature>
<feature type="compositionally biased region" description="Basic and acidic residues" evidence="4">
    <location>
        <begin position="109"/>
        <end position="119"/>
    </location>
</feature>
<evidence type="ECO:0000256" key="3">
    <source>
        <dbReference type="PROSITE-ProRule" id="PRU00192"/>
    </source>
</evidence>
<comment type="caution">
    <text evidence="6">The sequence shown here is derived from an EMBL/GenBank/DDBJ whole genome shotgun (WGS) entry which is preliminary data.</text>
</comment>
<sequence>MAKFNTGNSPAEAVPGSRPKVSVQPTKSVGSLQAKRAALEGSLSGSTTSNTPPKPNFLKSSGPPKTPDEKNDKDPAFPKLKPTANKFGGNQNTLEESKPTFPKQPLKPKLSEAPKESEAKPMFPKPPLQKATGSSNLQDKETKPAFPKPAAVSKPPWLTDTAKAGETSTTSATSPKMPLAPKPKSSFKVLKAQADEGTTTDPAAKPFSGVSLKPSDAKPLNARNAFLAKLNQDSSDEAAPSRKPPPQKLNFAAHKPDFPRKPSALGAQKENSDPSAPKRNPLPNIFALGSPPAKPNRPPNVNLEQFKKGAVSTIDAPAPGLKKATPPPPPPPSSAHPSSQPALPLTSHPSAAPSPPNLPPSDLKITVRHAKEQLKVYPMLKREHFSFGTFFGIQPDPDENYDDVGHPGQNQEDGSDEEMYEDLEERWSSKESKELEKKREKEEKKRLEQEKKEQKEREKKEQDLKKRFKLTGPLEVIHKVKARVDCKGGKNDLMIKQGEAIDIIRITDNPEGRWLGRNKDGSYGYVKTESVEIDYDTLKRKPFGLTVSDKQPEDDGELYDDVASNEEVNSAPLLSGGRGPGVVLPPPPEEEDDIYHDPDNTELNVSAASQEDSKEKSWPWGLLKIIKGKDDKKKTLSDNNEDVATFLQAEEQHIDIDITVQVSLWPCCCCGNIYRDLRWSYTVPLSSRSSEKAAAPVDDEIYDDVESTPFPPPPLAFSLPKLKAKDKTEEKDLKKQKKFEKEEKEFRKKFKYDGEIQVLYQVTIVSTLTNKKWGGKDLPLKPGEVVDVIQKPVDNKMICRNEDGKCEFGDEVSLLSETSDTLGSTLFLGMYLYMLNRIHSYVFSYLSVKNTQTAHFVFTLF</sequence>
<dbReference type="InterPro" id="IPR043443">
    <property type="entry name" value="FYB1/2-like"/>
</dbReference>
<keyword evidence="7" id="KW-1185">Reference proteome</keyword>
<dbReference type="InterPro" id="IPR001452">
    <property type="entry name" value="SH3_domain"/>
</dbReference>
<keyword evidence="1 3" id="KW-0728">SH3 domain</keyword>
<feature type="compositionally biased region" description="Basic and acidic residues" evidence="4">
    <location>
        <begin position="66"/>
        <end position="76"/>
    </location>
</feature>
<accession>A0A8J7TC06</accession>
<dbReference type="GO" id="GO:0050852">
    <property type="term" value="P:T cell receptor signaling pathway"/>
    <property type="evidence" value="ECO:0007669"/>
    <property type="project" value="TreeGrafter"/>
</dbReference>
<organism evidence="6 7">
    <name type="scientific">Atractosteus spatula</name>
    <name type="common">Alligator gar</name>
    <name type="synonym">Lepisosteus spatula</name>
    <dbReference type="NCBI Taxonomy" id="7917"/>
    <lineage>
        <taxon>Eukaryota</taxon>
        <taxon>Metazoa</taxon>
        <taxon>Chordata</taxon>
        <taxon>Craniata</taxon>
        <taxon>Vertebrata</taxon>
        <taxon>Euteleostomi</taxon>
        <taxon>Actinopterygii</taxon>
        <taxon>Neopterygii</taxon>
        <taxon>Holostei</taxon>
        <taxon>Semionotiformes</taxon>
        <taxon>Lepisosteidae</taxon>
        <taxon>Atractosteus</taxon>
    </lineage>
</organism>
<name>A0A8J7TC06_ATRSP</name>
<proteinExistence type="predicted"/>
<dbReference type="FunFam" id="2.30.30.40:FF:000133">
    <property type="entry name" value="FYN-binding protein-like isoform X2"/>
    <property type="match status" value="1"/>
</dbReference>
<feature type="region of interest" description="Disordered" evidence="4">
    <location>
        <begin position="229"/>
        <end position="366"/>
    </location>
</feature>
<evidence type="ECO:0000256" key="4">
    <source>
        <dbReference type="SAM" id="MobiDB-lite"/>
    </source>
</evidence>
<dbReference type="PANTHER" id="PTHR16830">
    <property type="entry name" value="SH2 CONTAINING ADAPTOR PRAM-1 RELATED"/>
    <property type="match status" value="1"/>
</dbReference>
<dbReference type="SUPFAM" id="SSF50044">
    <property type="entry name" value="SH3-domain"/>
    <property type="match status" value="2"/>
</dbReference>
<evidence type="ECO:0000259" key="5">
    <source>
        <dbReference type="PROSITE" id="PS50002"/>
    </source>
</evidence>
<reference evidence="6" key="1">
    <citation type="journal article" date="2021" name="Cell">
        <title>Tracing the genetic footprints of vertebrate landing in non-teleost ray-finned fishes.</title>
        <authorList>
            <person name="Bi X."/>
            <person name="Wang K."/>
            <person name="Yang L."/>
            <person name="Pan H."/>
            <person name="Jiang H."/>
            <person name="Wei Q."/>
            <person name="Fang M."/>
            <person name="Yu H."/>
            <person name="Zhu C."/>
            <person name="Cai Y."/>
            <person name="He Y."/>
            <person name="Gan X."/>
            <person name="Zeng H."/>
            <person name="Yu D."/>
            <person name="Zhu Y."/>
            <person name="Jiang H."/>
            <person name="Qiu Q."/>
            <person name="Yang H."/>
            <person name="Zhang Y.E."/>
            <person name="Wang W."/>
            <person name="Zhu M."/>
            <person name="He S."/>
            <person name="Zhang G."/>
        </authorList>
    </citation>
    <scope>NUCLEOTIDE SEQUENCE</scope>
    <source>
        <strain evidence="6">Allg_001</strain>
    </source>
</reference>
<dbReference type="Gene3D" id="2.30.30.40">
    <property type="entry name" value="SH3 Domains"/>
    <property type="match status" value="2"/>
</dbReference>
<dbReference type="Proteomes" id="UP000736164">
    <property type="component" value="Unassembled WGS sequence"/>
</dbReference>
<dbReference type="GO" id="GO:0005886">
    <property type="term" value="C:plasma membrane"/>
    <property type="evidence" value="ECO:0007669"/>
    <property type="project" value="InterPro"/>
</dbReference>
<feature type="region of interest" description="Disordered" evidence="4">
    <location>
        <begin position="1"/>
        <end position="217"/>
    </location>
</feature>
<gene>
    <name evidence="6" type="primary">Fyb1</name>
    <name evidence="6" type="ORF">GTO95_0011187</name>
</gene>
<feature type="compositionally biased region" description="Basic and acidic residues" evidence="4">
    <location>
        <begin position="425"/>
        <end position="464"/>
    </location>
</feature>
<feature type="non-terminal residue" evidence="6">
    <location>
        <position position="861"/>
    </location>
</feature>
<protein>
    <submittedName>
        <fullName evidence="6">FYB1 protein</fullName>
    </submittedName>
</protein>
<dbReference type="PROSITE" id="PS50002">
    <property type="entry name" value="SH3"/>
    <property type="match status" value="1"/>
</dbReference>
<feature type="region of interest" description="Disordered" evidence="4">
    <location>
        <begin position="389"/>
        <end position="464"/>
    </location>
</feature>
<dbReference type="GO" id="GO:0072659">
    <property type="term" value="P:protein localization to plasma membrane"/>
    <property type="evidence" value="ECO:0007669"/>
    <property type="project" value="TreeGrafter"/>
</dbReference>
<feature type="compositionally biased region" description="Pro residues" evidence="4">
    <location>
        <begin position="325"/>
        <end position="334"/>
    </location>
</feature>
<feature type="non-terminal residue" evidence="6">
    <location>
        <position position="1"/>
    </location>
</feature>
<dbReference type="Pfam" id="PF14603">
    <property type="entry name" value="hSH3"/>
    <property type="match status" value="2"/>
</dbReference>
<keyword evidence="2" id="KW-0597">Phosphoprotein</keyword>
<evidence type="ECO:0000256" key="1">
    <source>
        <dbReference type="ARBA" id="ARBA00022443"/>
    </source>
</evidence>
<dbReference type="EMBL" id="JAAWVO010038486">
    <property type="protein sequence ID" value="MBN3318172.1"/>
    <property type="molecule type" value="Genomic_DNA"/>
</dbReference>
<dbReference type="InterPro" id="IPR036028">
    <property type="entry name" value="SH3-like_dom_sf"/>
</dbReference>
<evidence type="ECO:0000313" key="7">
    <source>
        <dbReference type="Proteomes" id="UP000736164"/>
    </source>
</evidence>
<feature type="compositionally biased region" description="Acidic residues" evidence="4">
    <location>
        <begin position="413"/>
        <end position="424"/>
    </location>
</feature>
<dbReference type="InterPro" id="IPR029294">
    <property type="entry name" value="hSH3"/>
</dbReference>
<feature type="domain" description="SH3" evidence="5">
    <location>
        <begin position="475"/>
        <end position="536"/>
    </location>
</feature>